<evidence type="ECO:0000313" key="1">
    <source>
        <dbReference type="EMBL" id="GED71927.1"/>
    </source>
</evidence>
<gene>
    <name evidence="2" type="ORF">ADS79_00190</name>
    <name evidence="1" type="ORF">BRE01_56290</name>
</gene>
<comment type="caution">
    <text evidence="2">The sequence shown here is derived from an EMBL/GenBank/DDBJ whole genome shotgun (WGS) entry which is preliminary data.</text>
</comment>
<dbReference type="AlphaFoldDB" id="A0A0K9Z1I2"/>
<name>A0A0K9Z1I2_9BACL</name>
<evidence type="ECO:0000313" key="2">
    <source>
        <dbReference type="EMBL" id="KNB74781.1"/>
    </source>
</evidence>
<dbReference type="STRING" id="54915.ADS79_00190"/>
<reference evidence="3" key="1">
    <citation type="submission" date="2015-07" db="EMBL/GenBank/DDBJ databases">
        <title>Genome sequencing project for genomic taxonomy and phylogenomics of Bacillus-like bacteria.</title>
        <authorList>
            <person name="Liu B."/>
            <person name="Wang J."/>
            <person name="Zhu Y."/>
            <person name="Liu G."/>
            <person name="Chen Q."/>
            <person name="Chen Z."/>
            <person name="Lan J."/>
            <person name="Che J."/>
            <person name="Ge C."/>
            <person name="Shi H."/>
            <person name="Pan Z."/>
            <person name="Liu X."/>
        </authorList>
    </citation>
    <scope>NUCLEOTIDE SEQUENCE [LARGE SCALE GENOMIC DNA]</scope>
    <source>
        <strain evidence="3">DSM 9887</strain>
    </source>
</reference>
<reference evidence="2" key="2">
    <citation type="submission" date="2015-07" db="EMBL/GenBank/DDBJ databases">
        <title>MeaNS - Measles Nucleotide Surveillance Program.</title>
        <authorList>
            <person name="Tran T."/>
            <person name="Druce J."/>
        </authorList>
    </citation>
    <scope>NUCLEOTIDE SEQUENCE</scope>
    <source>
        <strain evidence="2">DSM 9887</strain>
    </source>
</reference>
<dbReference type="Proteomes" id="UP000036834">
    <property type="component" value="Unassembled WGS sequence"/>
</dbReference>
<evidence type="ECO:0000313" key="3">
    <source>
        <dbReference type="Proteomes" id="UP000036834"/>
    </source>
</evidence>
<sequence>MASWGYVVLLFAGLWVLQVVFTQLQSRHYYRELREMQRQPSGYLGVGVNKRRFGVGAVIILVTDVQGCVTNCKRMSGISVFSRFRPYNDPIGKPIDSLYESASQQQKHPVQTALRMAIDQIRAAQAKQQQDNQQQIG</sequence>
<protein>
    <recommendedName>
        <fullName evidence="5">Glucitol operon activator</fullName>
    </recommendedName>
</protein>
<reference evidence="1 4" key="3">
    <citation type="submission" date="2019-06" db="EMBL/GenBank/DDBJ databases">
        <title>Whole genome shotgun sequence of Brevibacillus reuszeri NBRC 15719.</title>
        <authorList>
            <person name="Hosoyama A."/>
            <person name="Uohara A."/>
            <person name="Ohji S."/>
            <person name="Ichikawa N."/>
        </authorList>
    </citation>
    <scope>NUCLEOTIDE SEQUENCE [LARGE SCALE GENOMIC DNA]</scope>
    <source>
        <strain evidence="1 4">NBRC 15719</strain>
    </source>
</reference>
<dbReference type="InterPro" id="IPR009693">
    <property type="entry name" value="Glucitol_operon_activator"/>
</dbReference>
<keyword evidence="4" id="KW-1185">Reference proteome</keyword>
<dbReference type="RefSeq" id="WP_049736404.1">
    <property type="nucleotide sequence ID" value="NZ_BJON01000024.1"/>
</dbReference>
<evidence type="ECO:0000313" key="4">
    <source>
        <dbReference type="Proteomes" id="UP000319578"/>
    </source>
</evidence>
<dbReference type="OrthoDB" id="9096700at2"/>
<evidence type="ECO:0008006" key="5">
    <source>
        <dbReference type="Google" id="ProtNLM"/>
    </source>
</evidence>
<dbReference type="Proteomes" id="UP000319578">
    <property type="component" value="Unassembled WGS sequence"/>
</dbReference>
<accession>A0A0K9Z1I2</accession>
<dbReference type="EMBL" id="BJON01000024">
    <property type="protein sequence ID" value="GED71927.1"/>
    <property type="molecule type" value="Genomic_DNA"/>
</dbReference>
<proteinExistence type="predicted"/>
<organism evidence="2 3">
    <name type="scientific">Brevibacillus reuszeri</name>
    <dbReference type="NCBI Taxonomy" id="54915"/>
    <lineage>
        <taxon>Bacteria</taxon>
        <taxon>Bacillati</taxon>
        <taxon>Bacillota</taxon>
        <taxon>Bacilli</taxon>
        <taxon>Bacillales</taxon>
        <taxon>Paenibacillaceae</taxon>
        <taxon>Brevibacillus</taxon>
    </lineage>
</organism>
<dbReference type="EMBL" id="LGIQ01000001">
    <property type="protein sequence ID" value="KNB74781.1"/>
    <property type="molecule type" value="Genomic_DNA"/>
</dbReference>
<dbReference type="PATRIC" id="fig|54915.3.peg.44"/>
<dbReference type="Pfam" id="PF06923">
    <property type="entry name" value="GutM"/>
    <property type="match status" value="1"/>
</dbReference>